<name>A0A926QHX2_9BACL</name>
<protein>
    <submittedName>
        <fullName evidence="1">Uncharacterized protein</fullName>
    </submittedName>
</protein>
<dbReference type="EMBL" id="JACVVD010000001">
    <property type="protein sequence ID" value="MBD0378988.1"/>
    <property type="molecule type" value="Genomic_DNA"/>
</dbReference>
<dbReference type="Proteomes" id="UP000650466">
    <property type="component" value="Unassembled WGS sequence"/>
</dbReference>
<dbReference type="AlphaFoldDB" id="A0A926QHX2"/>
<keyword evidence="2" id="KW-1185">Reference proteome</keyword>
<proteinExistence type="predicted"/>
<gene>
    <name evidence="1" type="ORF">ICC18_02480</name>
</gene>
<evidence type="ECO:0000313" key="1">
    <source>
        <dbReference type="EMBL" id="MBD0378988.1"/>
    </source>
</evidence>
<comment type="caution">
    <text evidence="1">The sequence shown here is derived from an EMBL/GenBank/DDBJ whole genome shotgun (WGS) entry which is preliminary data.</text>
</comment>
<dbReference type="RefSeq" id="WP_188172783.1">
    <property type="nucleotide sequence ID" value="NZ_JACVVD010000001.1"/>
</dbReference>
<sequence>MSNLAQSSMKFERRKFTNPSAYDFPRSVTSLAERGEHDECGETAFYPMSPLSLTLYYAFDIEAEIG</sequence>
<accession>A0A926QHX2</accession>
<evidence type="ECO:0000313" key="2">
    <source>
        <dbReference type="Proteomes" id="UP000650466"/>
    </source>
</evidence>
<organism evidence="1 2">
    <name type="scientific">Paenibacillus sedimenti</name>
    <dbReference type="NCBI Taxonomy" id="2770274"/>
    <lineage>
        <taxon>Bacteria</taxon>
        <taxon>Bacillati</taxon>
        <taxon>Bacillota</taxon>
        <taxon>Bacilli</taxon>
        <taxon>Bacillales</taxon>
        <taxon>Paenibacillaceae</taxon>
        <taxon>Paenibacillus</taxon>
    </lineage>
</organism>
<reference evidence="1" key="1">
    <citation type="submission" date="2020-09" db="EMBL/GenBank/DDBJ databases">
        <title>Draft Genome Sequence of Paenibacillus sp. WST5.</title>
        <authorList>
            <person name="Bao Z."/>
        </authorList>
    </citation>
    <scope>NUCLEOTIDE SEQUENCE</scope>
    <source>
        <strain evidence="1">WST5</strain>
    </source>
</reference>